<dbReference type="InterPro" id="IPR050372">
    <property type="entry name" value="Neurexin-related_CASP"/>
</dbReference>
<organism evidence="3 4">
    <name type="scientific">Amphibalanus amphitrite</name>
    <name type="common">Striped barnacle</name>
    <name type="synonym">Balanus amphitrite</name>
    <dbReference type="NCBI Taxonomy" id="1232801"/>
    <lineage>
        <taxon>Eukaryota</taxon>
        <taxon>Metazoa</taxon>
        <taxon>Ecdysozoa</taxon>
        <taxon>Arthropoda</taxon>
        <taxon>Crustacea</taxon>
        <taxon>Multicrustacea</taxon>
        <taxon>Cirripedia</taxon>
        <taxon>Thoracica</taxon>
        <taxon>Thoracicalcarea</taxon>
        <taxon>Balanomorpha</taxon>
        <taxon>Balanoidea</taxon>
        <taxon>Balanidae</taxon>
        <taxon>Amphibalaninae</taxon>
        <taxon>Amphibalanus</taxon>
    </lineage>
</organism>
<dbReference type="Proteomes" id="UP000440578">
    <property type="component" value="Unassembled WGS sequence"/>
</dbReference>
<name>A0A6A4W1L1_AMPAM</name>
<dbReference type="EMBL" id="VIIS01001327">
    <property type="protein sequence ID" value="KAF0299833.1"/>
    <property type="molecule type" value="Genomic_DNA"/>
</dbReference>
<evidence type="ECO:0000313" key="4">
    <source>
        <dbReference type="Proteomes" id="UP000440578"/>
    </source>
</evidence>
<comment type="caution">
    <text evidence="1">Lacks conserved residue(s) required for the propagation of feature annotation.</text>
</comment>
<dbReference type="InterPro" id="IPR013320">
    <property type="entry name" value="ConA-like_dom_sf"/>
</dbReference>
<feature type="domain" description="Laminin G" evidence="2">
    <location>
        <begin position="8"/>
        <end position="177"/>
    </location>
</feature>
<dbReference type="PROSITE" id="PS50025">
    <property type="entry name" value="LAM_G_DOMAIN"/>
    <property type="match status" value="1"/>
</dbReference>
<comment type="caution">
    <text evidence="3">The sequence shown here is derived from an EMBL/GenBank/DDBJ whole genome shotgun (WGS) entry which is preliminary data.</text>
</comment>
<reference evidence="3 4" key="1">
    <citation type="submission" date="2019-07" db="EMBL/GenBank/DDBJ databases">
        <title>Draft genome assembly of a fouling barnacle, Amphibalanus amphitrite (Darwin, 1854): The first reference genome for Thecostraca.</title>
        <authorList>
            <person name="Kim W."/>
        </authorList>
    </citation>
    <scope>NUCLEOTIDE SEQUENCE [LARGE SCALE GENOMIC DNA]</scope>
    <source>
        <strain evidence="3">SNU_AA5</strain>
        <tissue evidence="3">Soma without cirri and trophi</tissue>
    </source>
</reference>
<dbReference type="AlphaFoldDB" id="A0A6A4W1L1"/>
<dbReference type="CDD" id="cd00110">
    <property type="entry name" value="LamG"/>
    <property type="match status" value="1"/>
</dbReference>
<dbReference type="Gene3D" id="2.60.120.200">
    <property type="match status" value="1"/>
</dbReference>
<dbReference type="PANTHER" id="PTHR15036">
    <property type="entry name" value="PIKACHURIN-LIKE PROTEIN"/>
    <property type="match status" value="1"/>
</dbReference>
<sequence>MIVYICRPCSFYGTSHVTAALQEARSSTSVSLRFRTGRGDALLLVAAGRTDYLLMLLEGGLLKVRINLGAGEGEVTSPSDRRLDDLLWHDVQVQRNNADLALTIDGVHVTRIELPGRFFELNIHYGVFVGGMGDFSEIFLGLLDNFRGCLHQVRFNEVEILAQARDRNAAHHVTWGCDKQFDADADVSMSFVDERSYAMMPSLLPRVGGTIRLDLKTSCRRRSRGVQ</sequence>
<gene>
    <name evidence="3" type="primary">Cspg4_2</name>
    <name evidence="3" type="ORF">FJT64_027520</name>
</gene>
<accession>A0A6A4W1L1</accession>
<dbReference type="Pfam" id="PF02210">
    <property type="entry name" value="Laminin_G_2"/>
    <property type="match status" value="1"/>
</dbReference>
<proteinExistence type="predicted"/>
<dbReference type="SMART" id="SM00282">
    <property type="entry name" value="LamG"/>
    <property type="match status" value="1"/>
</dbReference>
<evidence type="ECO:0000259" key="2">
    <source>
        <dbReference type="PROSITE" id="PS50025"/>
    </source>
</evidence>
<dbReference type="PANTHER" id="PTHR15036:SF56">
    <property type="entry name" value="KON-TIKI, ISOFORM B"/>
    <property type="match status" value="1"/>
</dbReference>
<dbReference type="OrthoDB" id="430044at2759"/>
<dbReference type="InterPro" id="IPR001791">
    <property type="entry name" value="Laminin_G"/>
</dbReference>
<evidence type="ECO:0000256" key="1">
    <source>
        <dbReference type="PROSITE-ProRule" id="PRU00122"/>
    </source>
</evidence>
<keyword evidence="4" id="KW-1185">Reference proteome</keyword>
<protein>
    <submittedName>
        <fullName evidence="3">Chondroitin sulfate proteoglycan 4</fullName>
    </submittedName>
</protein>
<evidence type="ECO:0000313" key="3">
    <source>
        <dbReference type="EMBL" id="KAF0299833.1"/>
    </source>
</evidence>
<dbReference type="SUPFAM" id="SSF49899">
    <property type="entry name" value="Concanavalin A-like lectins/glucanases"/>
    <property type="match status" value="1"/>
</dbReference>